<dbReference type="InterPro" id="IPR009000">
    <property type="entry name" value="Transl_B-barrel_sf"/>
</dbReference>
<comment type="domain">
    <text evidence="14">Consists of three domains; the N-terminal catalytic domain, the editing domain and the C-terminal C-Ala domain. The editing domain removes incorrectly charged amino acids, while the C-Ala domain, along with tRNA(Ala), serves as a bridge to cooperatively bring together the editing and aminoacylation centers thus stimulating deacylation of misacylated tRNAs.</text>
</comment>
<dbReference type="SUPFAM" id="SSF55186">
    <property type="entry name" value="ThrRS/AlaRS common domain"/>
    <property type="match status" value="1"/>
</dbReference>
<feature type="binding site" evidence="14">
    <location>
        <position position="730"/>
    </location>
    <ligand>
        <name>Zn(2+)</name>
        <dbReference type="ChEBI" id="CHEBI:29105"/>
    </ligand>
</feature>
<keyword evidence="4 14" id="KW-0820">tRNA-binding</keyword>
<dbReference type="GO" id="GO:0005524">
    <property type="term" value="F:ATP binding"/>
    <property type="evidence" value="ECO:0007669"/>
    <property type="project" value="UniProtKB-UniRule"/>
</dbReference>
<keyword evidence="6 14" id="KW-0479">Metal-binding</keyword>
<name>A0A9D4DPR4_DREPO</name>
<feature type="binding site" evidence="14">
    <location>
        <position position="734"/>
    </location>
    <ligand>
        <name>Zn(2+)</name>
        <dbReference type="ChEBI" id="CHEBI:29105"/>
    </ligand>
</feature>
<evidence type="ECO:0000256" key="5">
    <source>
        <dbReference type="ARBA" id="ARBA00022598"/>
    </source>
</evidence>
<evidence type="ECO:0000256" key="12">
    <source>
        <dbReference type="ARBA" id="ARBA00023146"/>
    </source>
</evidence>
<dbReference type="AlphaFoldDB" id="A0A9D4DPR4"/>
<dbReference type="InterPro" id="IPR012947">
    <property type="entry name" value="tRNA_SAD"/>
</dbReference>
<dbReference type="PANTHER" id="PTHR11777">
    <property type="entry name" value="ALANYL-TRNA SYNTHETASE"/>
    <property type="match status" value="1"/>
</dbReference>
<evidence type="ECO:0000256" key="3">
    <source>
        <dbReference type="ARBA" id="ARBA00017959"/>
    </source>
</evidence>
<organism evidence="16 17">
    <name type="scientific">Dreissena polymorpha</name>
    <name type="common">Zebra mussel</name>
    <name type="synonym">Mytilus polymorpha</name>
    <dbReference type="NCBI Taxonomy" id="45954"/>
    <lineage>
        <taxon>Eukaryota</taxon>
        <taxon>Metazoa</taxon>
        <taxon>Spiralia</taxon>
        <taxon>Lophotrochozoa</taxon>
        <taxon>Mollusca</taxon>
        <taxon>Bivalvia</taxon>
        <taxon>Autobranchia</taxon>
        <taxon>Heteroconchia</taxon>
        <taxon>Euheterodonta</taxon>
        <taxon>Imparidentia</taxon>
        <taxon>Neoheterodontei</taxon>
        <taxon>Myida</taxon>
        <taxon>Dreissenoidea</taxon>
        <taxon>Dreissenidae</taxon>
        <taxon>Dreissena</taxon>
    </lineage>
</organism>
<evidence type="ECO:0000256" key="7">
    <source>
        <dbReference type="ARBA" id="ARBA00022741"/>
    </source>
</evidence>
<dbReference type="OrthoDB" id="2423964at2759"/>
<dbReference type="GO" id="GO:0002161">
    <property type="term" value="F:aminoacyl-tRNA deacylase activity"/>
    <property type="evidence" value="ECO:0007669"/>
    <property type="project" value="TreeGrafter"/>
</dbReference>
<dbReference type="FunFam" id="3.30.930.10:FF:000011">
    <property type="entry name" value="Alanine--tRNA ligase, cytoplasmic"/>
    <property type="match status" value="1"/>
</dbReference>
<comment type="catalytic activity">
    <reaction evidence="13 14">
        <text>tRNA(Ala) + L-alanine + ATP = L-alanyl-tRNA(Ala) + AMP + diphosphate</text>
        <dbReference type="Rhea" id="RHEA:12540"/>
        <dbReference type="Rhea" id="RHEA-COMP:9657"/>
        <dbReference type="Rhea" id="RHEA-COMP:9923"/>
        <dbReference type="ChEBI" id="CHEBI:30616"/>
        <dbReference type="ChEBI" id="CHEBI:33019"/>
        <dbReference type="ChEBI" id="CHEBI:57972"/>
        <dbReference type="ChEBI" id="CHEBI:78442"/>
        <dbReference type="ChEBI" id="CHEBI:78497"/>
        <dbReference type="ChEBI" id="CHEBI:456215"/>
        <dbReference type="EC" id="6.1.1.7"/>
    </reaction>
</comment>
<feature type="binding site" evidence="14">
    <location>
        <position position="619"/>
    </location>
    <ligand>
        <name>Zn(2+)</name>
        <dbReference type="ChEBI" id="CHEBI:29105"/>
    </ligand>
</feature>
<comment type="subunit">
    <text evidence="14">Monomer.</text>
</comment>
<dbReference type="FunFam" id="3.30.980.10:FF:000004">
    <property type="entry name" value="Alanine--tRNA ligase, cytoplasmic"/>
    <property type="match status" value="1"/>
</dbReference>
<dbReference type="SUPFAM" id="SSF50447">
    <property type="entry name" value="Translation proteins"/>
    <property type="match status" value="1"/>
</dbReference>
<comment type="function">
    <text evidence="14">Catalyzes the attachment of alanine to tRNA(Ala) in a two-step reaction: alanine is first activated by ATP to form Ala-AMP and then transferred to the acceptor end of tRNA(Ala). Also edits incorrectly charged tRNA(Ala) via its editing domain.</text>
</comment>
<dbReference type="Gene3D" id="3.30.980.10">
    <property type="entry name" value="Threonyl-trna Synthetase, Chain A, domain 2"/>
    <property type="match status" value="1"/>
</dbReference>
<dbReference type="GO" id="GO:0008270">
    <property type="term" value="F:zinc ion binding"/>
    <property type="evidence" value="ECO:0007669"/>
    <property type="project" value="UniProtKB-UniRule"/>
</dbReference>
<dbReference type="PANTHER" id="PTHR11777:SF9">
    <property type="entry name" value="ALANINE--TRNA LIGASE, CYTOPLASMIC"/>
    <property type="match status" value="1"/>
</dbReference>
<keyword evidence="7 14" id="KW-0547">Nucleotide-binding</keyword>
<keyword evidence="9 14" id="KW-0067">ATP-binding</keyword>
<dbReference type="Pfam" id="PF01411">
    <property type="entry name" value="tRNA-synt_2c"/>
    <property type="match status" value="1"/>
</dbReference>
<evidence type="ECO:0000256" key="9">
    <source>
        <dbReference type="ARBA" id="ARBA00022840"/>
    </source>
</evidence>
<protein>
    <recommendedName>
        <fullName evidence="3">Alanine--tRNA ligase</fullName>
        <ecNumber evidence="2">6.1.1.7</ecNumber>
    </recommendedName>
</protein>
<keyword evidence="17" id="KW-1185">Reference proteome</keyword>
<accession>A0A9D4DPR4</accession>
<sequence>MSLLRQKLLEPRIKKIILQKIVKRYKHECQSKAVRSMFIDYFCNSHGHKFVKSSSVIPDANDGTYFTNAGMNQFKPIFLGTAPITSELAGYQRVANSQKCVRVGGKHNDLDDVGYDLTHHTFFEMLGSWSFGDYFKDEACAMALHLLLDVYKLRKDCLYFSYFKGDTDLALEPDLQTAEIWRQLGIPADHILPFGMRDNFWEMGETGPCGPCTEIHYDHTGAGNCAHLVNTGSPRVIEIWNLVFMQFNRLSSTQLVPLPSCHVDTGMGLERLCAVLQGTRSNYNTDLFWPIFNAMHKETGLPQYGDKTGTDDTGGVDTGYRILADHTRMAAVCIADRLLPGRQGLESRVRFVIDRALHQCHHVLNIRPGLMGKLVRPVVETLGDAYPELSLQENKIRDVVCEAEDRYLELYEDGKYNFTKLLRKTPDIKTLDEEQILRLRDGWYGRPMSTHLIELIAGQYGLSVDRDVIHSLNTQPASDIEDEEFPCFTAELLNDLPITKAPPTDDSLKYVYRDKKCPDIESSISCLVDENNTLVDTVKSGVRVGVITRLTNFYAEKGGQAADVGVIRSKTGRVRVTDVQSIHDLVLHTGVVEEGTMETGQMVTMEIDQTHRQGCTYNHTATHLLNAALRHILGPDVSQRGSSVLPDKLSFEFSCVSKITAAEVKVIDTLLSGWVRGSHCLSVKRKLAPLAEALQMEGIIYLDNVVYPEVVSVVSVVDDISKECISRELCGGTHAHTIAELGEICITSVTGQATGVKSVVCLTGLPAVQARKQAAVATEMCNGLEMALKGQQGQPIDLERCLQLHKEINHILGTEVLPKTDKDALKERMDKAGTVLNTHVNNEAFANLEEELDRRMANGEESFIVAQFEVKVLPKVNKLMKRLDIRKPLILLVKATNNTNAYIAMPKSSPLPLNDLVGEFCTDVQGKVTQQETNYTVVSARGEQSERFLKAANVLQLRYGRKEFVN</sequence>
<reference evidence="16" key="2">
    <citation type="submission" date="2020-11" db="EMBL/GenBank/DDBJ databases">
        <authorList>
            <person name="McCartney M.A."/>
            <person name="Auch B."/>
            <person name="Kono T."/>
            <person name="Mallez S."/>
            <person name="Becker A."/>
            <person name="Gohl D.M."/>
            <person name="Silverstein K.A.T."/>
            <person name="Koren S."/>
            <person name="Bechman K.B."/>
            <person name="Herman A."/>
            <person name="Abrahante J.E."/>
            <person name="Garbe J."/>
        </authorList>
    </citation>
    <scope>NUCLEOTIDE SEQUENCE</scope>
    <source>
        <strain evidence="16">Duluth1</strain>
        <tissue evidence="16">Whole animal</tissue>
    </source>
</reference>
<evidence type="ECO:0000256" key="4">
    <source>
        <dbReference type="ARBA" id="ARBA00022555"/>
    </source>
</evidence>
<keyword evidence="8 14" id="KW-0862">Zinc</keyword>
<dbReference type="Proteomes" id="UP000828390">
    <property type="component" value="Unassembled WGS sequence"/>
</dbReference>
<feature type="binding site" evidence="14">
    <location>
        <position position="623"/>
    </location>
    <ligand>
        <name>Zn(2+)</name>
        <dbReference type="ChEBI" id="CHEBI:29105"/>
    </ligand>
</feature>
<comment type="similarity">
    <text evidence="1">Belongs to the class-II aminoacyl-tRNA synthetase family. Alax-L subfamily.</text>
</comment>
<evidence type="ECO:0000256" key="10">
    <source>
        <dbReference type="ARBA" id="ARBA00022884"/>
    </source>
</evidence>
<dbReference type="InterPro" id="IPR018162">
    <property type="entry name" value="Ala-tRNA-ligase_IIc_anticod-bd"/>
</dbReference>
<dbReference type="Gene3D" id="2.40.30.130">
    <property type="match status" value="1"/>
</dbReference>
<dbReference type="EMBL" id="JAIWYP010000010">
    <property type="protein sequence ID" value="KAH3752180.1"/>
    <property type="molecule type" value="Genomic_DNA"/>
</dbReference>
<gene>
    <name evidence="16" type="ORF">DPMN_186792</name>
</gene>
<evidence type="ECO:0000256" key="11">
    <source>
        <dbReference type="ARBA" id="ARBA00022917"/>
    </source>
</evidence>
<dbReference type="HAMAP" id="MF_00036_B">
    <property type="entry name" value="Ala_tRNA_synth_B"/>
    <property type="match status" value="1"/>
</dbReference>
<dbReference type="InterPro" id="IPR018164">
    <property type="entry name" value="Ala-tRNA-synth_IIc_N"/>
</dbReference>
<dbReference type="Gene3D" id="3.30.930.10">
    <property type="entry name" value="Bira Bifunctional Protein, Domain 2"/>
    <property type="match status" value="1"/>
</dbReference>
<dbReference type="InterPro" id="IPR002318">
    <property type="entry name" value="Ala-tRNA-lgiase_IIc"/>
</dbReference>
<keyword evidence="11 14" id="KW-0648">Protein biosynthesis</keyword>
<dbReference type="GO" id="GO:0004813">
    <property type="term" value="F:alanine-tRNA ligase activity"/>
    <property type="evidence" value="ECO:0007669"/>
    <property type="project" value="UniProtKB-UniRule"/>
</dbReference>
<keyword evidence="12 14" id="KW-0030">Aminoacyl-tRNA synthetase</keyword>
<dbReference type="CDD" id="cd00673">
    <property type="entry name" value="AlaRS_core"/>
    <property type="match status" value="1"/>
</dbReference>
<evidence type="ECO:0000256" key="6">
    <source>
        <dbReference type="ARBA" id="ARBA00022723"/>
    </source>
</evidence>
<comment type="caution">
    <text evidence="16">The sequence shown here is derived from an EMBL/GenBank/DDBJ whole genome shotgun (WGS) entry which is preliminary data.</text>
</comment>
<proteinExistence type="inferred from homology"/>
<evidence type="ECO:0000256" key="14">
    <source>
        <dbReference type="HAMAP-Rule" id="MF_03133"/>
    </source>
</evidence>
<evidence type="ECO:0000313" key="16">
    <source>
        <dbReference type="EMBL" id="KAH3752180.1"/>
    </source>
</evidence>
<evidence type="ECO:0000256" key="1">
    <source>
        <dbReference type="ARBA" id="ARBA00008429"/>
    </source>
</evidence>
<dbReference type="GO" id="GO:0006419">
    <property type="term" value="P:alanyl-tRNA aminoacylation"/>
    <property type="evidence" value="ECO:0007669"/>
    <property type="project" value="InterPro"/>
</dbReference>
<dbReference type="SMART" id="SM00863">
    <property type="entry name" value="tRNA_SAD"/>
    <property type="match status" value="1"/>
</dbReference>
<keyword evidence="5 14" id="KW-0436">Ligase</keyword>
<evidence type="ECO:0000256" key="13">
    <source>
        <dbReference type="ARBA" id="ARBA00048300"/>
    </source>
</evidence>
<dbReference type="GO" id="GO:0000049">
    <property type="term" value="F:tRNA binding"/>
    <property type="evidence" value="ECO:0007669"/>
    <property type="project" value="UniProtKB-KW"/>
</dbReference>
<dbReference type="SUPFAM" id="SSF55681">
    <property type="entry name" value="Class II aaRS and biotin synthetases"/>
    <property type="match status" value="1"/>
</dbReference>
<dbReference type="InterPro" id="IPR023033">
    <property type="entry name" value="Ala_tRNA_ligase_euk/bac"/>
</dbReference>
<dbReference type="PRINTS" id="PR00980">
    <property type="entry name" value="TRNASYNTHALA"/>
</dbReference>
<dbReference type="NCBIfam" id="TIGR00344">
    <property type="entry name" value="alaS"/>
    <property type="match status" value="1"/>
</dbReference>
<evidence type="ECO:0000256" key="2">
    <source>
        <dbReference type="ARBA" id="ARBA00013168"/>
    </source>
</evidence>
<evidence type="ECO:0000256" key="8">
    <source>
        <dbReference type="ARBA" id="ARBA00022833"/>
    </source>
</evidence>
<keyword evidence="10 14" id="KW-0694">RNA-binding</keyword>
<comment type="cofactor">
    <cofactor evidence="14">
        <name>Zn(2+)</name>
        <dbReference type="ChEBI" id="CHEBI:29105"/>
    </cofactor>
    <text evidence="14">Binds 1 zinc ion per subunit.</text>
</comment>
<dbReference type="GO" id="GO:0005739">
    <property type="term" value="C:mitochondrion"/>
    <property type="evidence" value="ECO:0007669"/>
    <property type="project" value="TreeGrafter"/>
</dbReference>
<dbReference type="SUPFAM" id="SSF101353">
    <property type="entry name" value="Putative anticodon-binding domain of alanyl-tRNA synthetase (AlaRS)"/>
    <property type="match status" value="1"/>
</dbReference>
<dbReference type="EC" id="6.1.1.7" evidence="2"/>
<dbReference type="InterPro" id="IPR050058">
    <property type="entry name" value="Ala-tRNA_ligase"/>
</dbReference>
<dbReference type="InterPro" id="IPR045864">
    <property type="entry name" value="aa-tRNA-synth_II/BPL/LPL"/>
</dbReference>
<feature type="domain" description="Alanyl-transfer RNA synthetases family profile" evidence="15">
    <location>
        <begin position="29"/>
        <end position="773"/>
    </location>
</feature>
<dbReference type="PROSITE" id="PS50860">
    <property type="entry name" value="AA_TRNA_LIGASE_II_ALA"/>
    <property type="match status" value="1"/>
</dbReference>
<reference evidence="16" key="1">
    <citation type="journal article" date="2019" name="bioRxiv">
        <title>The Genome of the Zebra Mussel, Dreissena polymorpha: A Resource for Invasive Species Research.</title>
        <authorList>
            <person name="McCartney M.A."/>
            <person name="Auch B."/>
            <person name="Kono T."/>
            <person name="Mallez S."/>
            <person name="Zhang Y."/>
            <person name="Obille A."/>
            <person name="Becker A."/>
            <person name="Abrahante J.E."/>
            <person name="Garbe J."/>
            <person name="Badalamenti J.P."/>
            <person name="Herman A."/>
            <person name="Mangelson H."/>
            <person name="Liachko I."/>
            <person name="Sullivan S."/>
            <person name="Sone E.D."/>
            <person name="Koren S."/>
            <person name="Silverstein K.A.T."/>
            <person name="Beckman K.B."/>
            <person name="Gohl D.M."/>
        </authorList>
    </citation>
    <scope>NUCLEOTIDE SEQUENCE</scope>
    <source>
        <strain evidence="16">Duluth1</strain>
        <tissue evidence="16">Whole animal</tissue>
    </source>
</reference>
<evidence type="ECO:0000313" key="17">
    <source>
        <dbReference type="Proteomes" id="UP000828390"/>
    </source>
</evidence>
<dbReference type="InterPro" id="IPR018165">
    <property type="entry name" value="Ala-tRNA-synth_IIc_core"/>
</dbReference>
<evidence type="ECO:0000259" key="15">
    <source>
        <dbReference type="PROSITE" id="PS50860"/>
    </source>
</evidence>
<dbReference type="InterPro" id="IPR018163">
    <property type="entry name" value="Thr/Ala-tRNA-synth_IIc_edit"/>
</dbReference>